<feature type="transmembrane region" description="Helical" evidence="2">
    <location>
        <begin position="254"/>
        <end position="276"/>
    </location>
</feature>
<dbReference type="OrthoDB" id="246476at2759"/>
<dbReference type="AlphaFoldDB" id="K2MCC1"/>
<accession>K2MCC1</accession>
<protein>
    <submittedName>
        <fullName evidence="3">Uncharacterized protein</fullName>
    </submittedName>
</protein>
<dbReference type="EMBL" id="AHKC01009550">
    <property type="protein sequence ID" value="EKF32858.1"/>
    <property type="molecule type" value="Genomic_DNA"/>
</dbReference>
<keyword evidence="4" id="KW-1185">Reference proteome</keyword>
<organism evidence="3 4">
    <name type="scientific">Trypanosoma cruzi marinkellei</name>
    <dbReference type="NCBI Taxonomy" id="85056"/>
    <lineage>
        <taxon>Eukaryota</taxon>
        <taxon>Discoba</taxon>
        <taxon>Euglenozoa</taxon>
        <taxon>Kinetoplastea</taxon>
        <taxon>Metakinetoplastina</taxon>
        <taxon>Trypanosomatida</taxon>
        <taxon>Trypanosomatidae</taxon>
        <taxon>Trypanosoma</taxon>
        <taxon>Schizotrypanum</taxon>
    </lineage>
</organism>
<feature type="region of interest" description="Disordered" evidence="1">
    <location>
        <begin position="343"/>
        <end position="383"/>
    </location>
</feature>
<gene>
    <name evidence="3" type="ORF">MOQ_003282</name>
</gene>
<evidence type="ECO:0000313" key="3">
    <source>
        <dbReference type="EMBL" id="EKF32858.1"/>
    </source>
</evidence>
<keyword evidence="2" id="KW-0812">Transmembrane</keyword>
<name>K2MCC1_TRYCR</name>
<proteinExistence type="predicted"/>
<feature type="transmembrane region" description="Helical" evidence="2">
    <location>
        <begin position="214"/>
        <end position="234"/>
    </location>
</feature>
<keyword evidence="2" id="KW-0472">Membrane</keyword>
<evidence type="ECO:0000313" key="4">
    <source>
        <dbReference type="Proteomes" id="UP000007350"/>
    </source>
</evidence>
<feature type="compositionally biased region" description="Basic and acidic residues" evidence="1">
    <location>
        <begin position="295"/>
        <end position="307"/>
    </location>
</feature>
<comment type="caution">
    <text evidence="3">The sequence shown here is derived from an EMBL/GenBank/DDBJ whole genome shotgun (WGS) entry which is preliminary data.</text>
</comment>
<reference evidence="3 4" key="1">
    <citation type="journal article" date="2012" name="BMC Genomics">
        <title>Comparative genomic analysis of human infective Trypanosoma cruzi lineages with the bat-restricted subspecies T. cruzi marinkellei.</title>
        <authorList>
            <person name="Franzen O."/>
            <person name="Talavera-Lopez C."/>
            <person name="Ochaya S."/>
            <person name="Butler C.E."/>
            <person name="Messenger L.A."/>
            <person name="Lewis M.D."/>
            <person name="Llewellyn M.S."/>
            <person name="Marinkelle C.J."/>
            <person name="Tyler K.M."/>
            <person name="Miles M.A."/>
            <person name="Andersson B."/>
        </authorList>
    </citation>
    <scope>NUCLEOTIDE SEQUENCE [LARGE SCALE GENOMIC DNA]</scope>
    <source>
        <strain evidence="3 4">B7</strain>
    </source>
</reference>
<keyword evidence="2" id="KW-1133">Transmembrane helix</keyword>
<evidence type="ECO:0000256" key="2">
    <source>
        <dbReference type="SAM" id="Phobius"/>
    </source>
</evidence>
<evidence type="ECO:0000256" key="1">
    <source>
        <dbReference type="SAM" id="MobiDB-lite"/>
    </source>
</evidence>
<feature type="region of interest" description="Disordered" evidence="1">
    <location>
        <begin position="287"/>
        <end position="308"/>
    </location>
</feature>
<sequence length="412" mass="44047">MSQRNLKGAGPASASPVTADTADGWVIVGSLEKTFPTPAETGDFSSARDTKVQSAEGKKIPLQSTEQVVKKPINRTDNSAPFSSLQNLNVRWNESHSTSSLFSDEHSMNCDLLLRDRTRSSTTAAEEILSQQFEDNVYFSIPSPAPTPAAPSKGGILSPTVDARNRSYDNSTAVGSFLTFFSNSDRCNLVNICSPMWKTYWGVFCNTIPLSNAVIYYCVFAAAAVCVVQFGSSVTQKVSEENGRCCLFGLASRASPLVCVIMVAVGPLLCIGVRLFEVLFPDAEATLPPQSSEGGRSEENGKEDVQRSELAGEENEELFLVQLKCVLSSFLTFILLTEKREGGGVKSGAFDEHDDEDDGGGGSTVDEKNEIAVDGKAGTKSGPVEQQIRMSSLLLLGVGGGALTQYIIVSCS</sequence>
<dbReference type="Proteomes" id="UP000007350">
    <property type="component" value="Unassembled WGS sequence"/>
</dbReference>